<evidence type="ECO:0000256" key="6">
    <source>
        <dbReference type="ARBA" id="ARBA00022490"/>
    </source>
</evidence>
<reference evidence="18" key="1">
    <citation type="submission" date="2025-08" db="UniProtKB">
        <authorList>
            <consortium name="RefSeq"/>
        </authorList>
    </citation>
    <scope>IDENTIFICATION</scope>
    <source>
        <tissue evidence="18">Kidney</tissue>
    </source>
</reference>
<dbReference type="PRINTS" id="PR01406">
    <property type="entry name" value="BBOXZNFINGER"/>
</dbReference>
<evidence type="ECO:0000256" key="5">
    <source>
        <dbReference type="ARBA" id="ARBA00012483"/>
    </source>
</evidence>
<dbReference type="InterPro" id="IPR017907">
    <property type="entry name" value="Znf_RING_CS"/>
</dbReference>
<keyword evidence="6" id="KW-0963">Cytoplasm</keyword>
<keyword evidence="10" id="KW-0833">Ubl conjugation pathway</keyword>
<comment type="similarity">
    <text evidence="4">Belongs to the TRIM/RBCC family.</text>
</comment>
<dbReference type="InterPro" id="IPR027370">
    <property type="entry name" value="Znf-RING_euk"/>
</dbReference>
<dbReference type="Pfam" id="PF00643">
    <property type="entry name" value="zf-B_box"/>
    <property type="match status" value="1"/>
</dbReference>
<dbReference type="GeneID" id="106002440"/>
<keyword evidence="12 14" id="KW-0175">Coiled coil</keyword>
<dbReference type="InterPro" id="IPR013083">
    <property type="entry name" value="Znf_RING/FYVE/PHD"/>
</dbReference>
<evidence type="ECO:0000256" key="11">
    <source>
        <dbReference type="ARBA" id="ARBA00022833"/>
    </source>
</evidence>
<dbReference type="Pfam" id="PF13445">
    <property type="entry name" value="zf-RING_UBOX"/>
    <property type="match status" value="1"/>
</dbReference>
<comment type="catalytic activity">
    <reaction evidence="1">
        <text>S-ubiquitinyl-[E2 ubiquitin-conjugating enzyme]-L-cysteine + [acceptor protein]-L-lysine = [E2 ubiquitin-conjugating enzyme]-L-cysteine + N(6)-ubiquitinyl-[acceptor protein]-L-lysine.</text>
        <dbReference type="EC" id="2.3.2.27"/>
    </reaction>
</comment>
<dbReference type="Gene3D" id="3.30.160.60">
    <property type="entry name" value="Classic Zinc Finger"/>
    <property type="match status" value="1"/>
</dbReference>
<dbReference type="PROSITE" id="PS50119">
    <property type="entry name" value="ZF_BBOX"/>
    <property type="match status" value="1"/>
</dbReference>
<proteinExistence type="inferred from homology"/>
<comment type="subcellular location">
    <subcellularLocation>
        <location evidence="2">Cytoplasm</location>
    </subcellularLocation>
</comment>
<evidence type="ECO:0000259" key="15">
    <source>
        <dbReference type="PROSITE" id="PS50089"/>
    </source>
</evidence>
<dbReference type="GO" id="GO:0061630">
    <property type="term" value="F:ubiquitin protein ligase activity"/>
    <property type="evidence" value="ECO:0007669"/>
    <property type="project" value="UniProtKB-EC"/>
</dbReference>
<protein>
    <recommendedName>
        <fullName evidence="5">RING-type E3 ubiquitin transferase</fullName>
        <ecNumber evidence="5">2.3.2.27</ecNumber>
    </recommendedName>
</protein>
<feature type="domain" description="B box-type" evidence="16">
    <location>
        <begin position="90"/>
        <end position="131"/>
    </location>
</feature>
<name>A0A1S3GVF1_DIPOR</name>
<dbReference type="GO" id="GO:0005737">
    <property type="term" value="C:cytoplasm"/>
    <property type="evidence" value="ECO:0007669"/>
    <property type="project" value="UniProtKB-SubCell"/>
</dbReference>
<evidence type="ECO:0000256" key="1">
    <source>
        <dbReference type="ARBA" id="ARBA00000900"/>
    </source>
</evidence>
<dbReference type="Proteomes" id="UP000081671">
    <property type="component" value="Unplaced"/>
</dbReference>
<dbReference type="InterPro" id="IPR001841">
    <property type="entry name" value="Znf_RING"/>
</dbReference>
<sequence length="251" mass="28652">MASAILANVKEEVTCPICLELMIEPMSIDCGHSFCQACITSSYKSTIGPRGEGKCPLCQTPYMFESLRHNQHMANIVQSLRGVKLNSQEQTVHHCAQHGEKLQLFCKDDGKVICWLCERSQQHRGHNTYLLEEVAQEYQNKLQAALDKLRKNKEESEKWKAELQEEKTSWKTQIQGKIQNVQADFTQWKGSLDSEEEKVLQKLKREEEDGLQALAVSENELTQQSKLVTELISDVEHQLEGSTMEMLQVSL</sequence>
<evidence type="ECO:0000256" key="8">
    <source>
        <dbReference type="ARBA" id="ARBA00022723"/>
    </source>
</evidence>
<evidence type="ECO:0000313" key="17">
    <source>
        <dbReference type="Proteomes" id="UP000081671"/>
    </source>
</evidence>
<dbReference type="SUPFAM" id="SSF57850">
    <property type="entry name" value="RING/U-box"/>
    <property type="match status" value="1"/>
</dbReference>
<evidence type="ECO:0000259" key="16">
    <source>
        <dbReference type="PROSITE" id="PS50119"/>
    </source>
</evidence>
<evidence type="ECO:0000256" key="7">
    <source>
        <dbReference type="ARBA" id="ARBA00022679"/>
    </source>
</evidence>
<evidence type="ECO:0000256" key="4">
    <source>
        <dbReference type="ARBA" id="ARBA00008518"/>
    </source>
</evidence>
<dbReference type="OrthoDB" id="654191at2759"/>
<dbReference type="CDD" id="cd19761">
    <property type="entry name" value="Bbox2_TRIM5-like"/>
    <property type="match status" value="1"/>
</dbReference>
<dbReference type="Gene3D" id="3.30.40.10">
    <property type="entry name" value="Zinc/RING finger domain, C3HC4 (zinc finger)"/>
    <property type="match status" value="1"/>
</dbReference>
<dbReference type="KEGG" id="dord:106002440"/>
<dbReference type="SMART" id="SM00336">
    <property type="entry name" value="BBOX"/>
    <property type="match status" value="1"/>
</dbReference>
<dbReference type="EC" id="2.3.2.27" evidence="5"/>
<dbReference type="SMART" id="SM00184">
    <property type="entry name" value="RING"/>
    <property type="match status" value="1"/>
</dbReference>
<dbReference type="PANTHER" id="PTHR24103">
    <property type="entry name" value="E3 UBIQUITIN-PROTEIN LIGASE TRIM"/>
    <property type="match status" value="1"/>
</dbReference>
<feature type="coiled-coil region" evidence="14">
    <location>
        <begin position="135"/>
        <end position="169"/>
    </location>
</feature>
<dbReference type="FunFam" id="3.30.160.60:FF:000386">
    <property type="entry name" value="Tripartite motif-containing 5 (Predicted)"/>
    <property type="match status" value="1"/>
</dbReference>
<keyword evidence="9 13" id="KW-0863">Zinc-finger</keyword>
<evidence type="ECO:0000256" key="2">
    <source>
        <dbReference type="ARBA" id="ARBA00004496"/>
    </source>
</evidence>
<dbReference type="InterPro" id="IPR050143">
    <property type="entry name" value="TRIM/RBCC"/>
</dbReference>
<accession>A0A1S3GVF1</accession>
<dbReference type="InterPro" id="IPR000315">
    <property type="entry name" value="Znf_B-box"/>
</dbReference>
<dbReference type="PROSITE" id="PS50089">
    <property type="entry name" value="ZF_RING_2"/>
    <property type="match status" value="1"/>
</dbReference>
<evidence type="ECO:0000256" key="12">
    <source>
        <dbReference type="ARBA" id="ARBA00023054"/>
    </source>
</evidence>
<keyword evidence="8" id="KW-0479">Metal-binding</keyword>
<evidence type="ECO:0000313" key="18">
    <source>
        <dbReference type="RefSeq" id="XP_012892771.1"/>
    </source>
</evidence>
<feature type="domain" description="RING-type" evidence="15">
    <location>
        <begin position="15"/>
        <end position="59"/>
    </location>
</feature>
<dbReference type="FunFam" id="3.30.40.10:FF:000144">
    <property type="entry name" value="Tripartite motif-containing 5 (Predicted)"/>
    <property type="match status" value="1"/>
</dbReference>
<organism evidence="17 18">
    <name type="scientific">Dipodomys ordii</name>
    <name type="common">Ord's kangaroo rat</name>
    <dbReference type="NCBI Taxonomy" id="10020"/>
    <lineage>
        <taxon>Eukaryota</taxon>
        <taxon>Metazoa</taxon>
        <taxon>Chordata</taxon>
        <taxon>Craniata</taxon>
        <taxon>Vertebrata</taxon>
        <taxon>Euteleostomi</taxon>
        <taxon>Mammalia</taxon>
        <taxon>Eutheria</taxon>
        <taxon>Euarchontoglires</taxon>
        <taxon>Glires</taxon>
        <taxon>Rodentia</taxon>
        <taxon>Castorimorpha</taxon>
        <taxon>Heteromyidae</taxon>
        <taxon>Dipodomyinae</taxon>
        <taxon>Dipodomys</taxon>
    </lineage>
</organism>
<dbReference type="InParanoid" id="A0A1S3GVF1"/>
<evidence type="ECO:0000256" key="13">
    <source>
        <dbReference type="PROSITE-ProRule" id="PRU00024"/>
    </source>
</evidence>
<evidence type="ECO:0000256" key="10">
    <source>
        <dbReference type="ARBA" id="ARBA00022786"/>
    </source>
</evidence>
<dbReference type="InterPro" id="IPR020457">
    <property type="entry name" value="Znf_B-box_chordata"/>
</dbReference>
<dbReference type="RefSeq" id="XP_012892771.1">
    <property type="nucleotide sequence ID" value="XM_013037317.1"/>
</dbReference>
<evidence type="ECO:0000256" key="14">
    <source>
        <dbReference type="SAM" id="Coils"/>
    </source>
</evidence>
<dbReference type="PROSITE" id="PS00518">
    <property type="entry name" value="ZF_RING_1"/>
    <property type="match status" value="1"/>
</dbReference>
<dbReference type="SUPFAM" id="SSF57845">
    <property type="entry name" value="B-box zinc-binding domain"/>
    <property type="match status" value="1"/>
</dbReference>
<keyword evidence="11" id="KW-0862">Zinc</keyword>
<evidence type="ECO:0000256" key="9">
    <source>
        <dbReference type="ARBA" id="ARBA00022771"/>
    </source>
</evidence>
<comment type="pathway">
    <text evidence="3">Protein modification; protein ubiquitination.</text>
</comment>
<dbReference type="AlphaFoldDB" id="A0A1S3GVF1"/>
<keyword evidence="7" id="KW-0808">Transferase</keyword>
<dbReference type="CDD" id="cd16591">
    <property type="entry name" value="RING-HC_TRIM5-like_C-IV"/>
    <property type="match status" value="1"/>
</dbReference>
<keyword evidence="17" id="KW-1185">Reference proteome</keyword>
<evidence type="ECO:0000256" key="3">
    <source>
        <dbReference type="ARBA" id="ARBA00004906"/>
    </source>
</evidence>
<dbReference type="GO" id="GO:0008270">
    <property type="term" value="F:zinc ion binding"/>
    <property type="evidence" value="ECO:0007669"/>
    <property type="project" value="UniProtKB-KW"/>
</dbReference>
<gene>
    <name evidence="18" type="primary">LOC106002440</name>
</gene>